<keyword evidence="4 10" id="KW-1133">Transmembrane helix</keyword>
<evidence type="ECO:0000256" key="10">
    <source>
        <dbReference type="HAMAP-Rule" id="MF_00454"/>
    </source>
</evidence>
<dbReference type="PANTHER" id="PTHR28259:SF1">
    <property type="entry name" value="FLUORIDE EXPORT PROTEIN 1-RELATED"/>
    <property type="match status" value="1"/>
</dbReference>
<evidence type="ECO:0000256" key="8">
    <source>
        <dbReference type="ARBA" id="ARBA00035585"/>
    </source>
</evidence>
<dbReference type="GO" id="GO:0062054">
    <property type="term" value="F:fluoride channel activity"/>
    <property type="evidence" value="ECO:0007669"/>
    <property type="project" value="UniProtKB-UniRule"/>
</dbReference>
<feature type="transmembrane region" description="Helical" evidence="10">
    <location>
        <begin position="71"/>
        <end position="89"/>
    </location>
</feature>
<dbReference type="GO" id="GO:0005886">
    <property type="term" value="C:plasma membrane"/>
    <property type="evidence" value="ECO:0007669"/>
    <property type="project" value="UniProtKB-SubCell"/>
</dbReference>
<keyword evidence="10" id="KW-0813">Transport</keyword>
<evidence type="ECO:0000256" key="9">
    <source>
        <dbReference type="ARBA" id="ARBA00049940"/>
    </source>
</evidence>
<feature type="binding site" evidence="10">
    <location>
        <position position="77"/>
    </location>
    <ligand>
        <name>Na(+)</name>
        <dbReference type="ChEBI" id="CHEBI:29101"/>
        <note>structural</note>
    </ligand>
</feature>
<evidence type="ECO:0000256" key="6">
    <source>
        <dbReference type="ARBA" id="ARBA00023303"/>
    </source>
</evidence>
<feature type="transmembrane region" description="Helical" evidence="10">
    <location>
        <begin position="101"/>
        <end position="120"/>
    </location>
</feature>
<comment type="caution">
    <text evidence="11">The sequence shown here is derived from an EMBL/GenBank/DDBJ whole genome shotgun (WGS) entry which is preliminary data.</text>
</comment>
<accession>A0A024H0R0</accession>
<keyword evidence="3 10" id="KW-0812">Transmembrane</keyword>
<keyword evidence="12" id="KW-1185">Reference proteome</keyword>
<keyword evidence="5 10" id="KW-0472">Membrane</keyword>
<comment type="similarity">
    <text evidence="7 10">Belongs to the fluoride channel Fluc/FEX (TC 1.A.43) family.</text>
</comment>
<evidence type="ECO:0000256" key="1">
    <source>
        <dbReference type="ARBA" id="ARBA00004651"/>
    </source>
</evidence>
<comment type="function">
    <text evidence="9 10">Fluoride-specific ion channel. Important for reducing fluoride concentration in the cell, thus reducing its toxicity.</text>
</comment>
<keyword evidence="6 10" id="KW-0407">Ion channel</keyword>
<dbReference type="EMBL" id="CAQI01000038">
    <property type="protein sequence ID" value="CCQ45588.1"/>
    <property type="molecule type" value="Genomic_DNA"/>
</dbReference>
<dbReference type="GO" id="GO:0046872">
    <property type="term" value="F:metal ion binding"/>
    <property type="evidence" value="ECO:0007669"/>
    <property type="project" value="UniProtKB-KW"/>
</dbReference>
<keyword evidence="2 10" id="KW-1003">Cell membrane</keyword>
<dbReference type="Pfam" id="PF02537">
    <property type="entry name" value="CRCB"/>
    <property type="match status" value="1"/>
</dbReference>
<evidence type="ECO:0000313" key="12">
    <source>
        <dbReference type="Proteomes" id="UP000035722"/>
    </source>
</evidence>
<keyword evidence="10" id="KW-0915">Sodium</keyword>
<dbReference type="STRING" id="861266.ARTSIC4J27_1534"/>
<protein>
    <recommendedName>
        <fullName evidence="10">Fluoride-specific ion channel FluC</fullName>
    </recommendedName>
</protein>
<sequence length="141" mass="14696">MPAAPAWLAVAAGGLLGTELRYGLGLAFPDLPGSLPWATLWINVGGSFVLALLTSVWMARPHTAFWLRAGLGPGLLGSFTTFSAVVFAVDQLARAGSHFIWVAYLVLSLLLGLAAAGAGWRSGRVVGRRLNGRDTGLGARP</sequence>
<dbReference type="HAMAP" id="MF_00454">
    <property type="entry name" value="FluC"/>
    <property type="match status" value="1"/>
</dbReference>
<dbReference type="PANTHER" id="PTHR28259">
    <property type="entry name" value="FLUORIDE EXPORT PROTEIN 1-RELATED"/>
    <property type="match status" value="1"/>
</dbReference>
<evidence type="ECO:0000256" key="2">
    <source>
        <dbReference type="ARBA" id="ARBA00022475"/>
    </source>
</evidence>
<feature type="transmembrane region" description="Helical" evidence="10">
    <location>
        <begin position="41"/>
        <end position="59"/>
    </location>
</feature>
<dbReference type="AlphaFoldDB" id="A0A024H0R0"/>
<reference evidence="12" key="1">
    <citation type="journal article" date="2014" name="Genome Announc.">
        <title>Genome Sequence of Arthrobacter siccitolerans 4J27, a Xeroprotectant-Producing Desiccation-Tolerant Microorganism.</title>
        <authorList>
            <person name="Manzanera M."/>
            <person name="Santa-Cruz-Calvo L."/>
            <person name="Vilchez J.I."/>
            <person name="Garcia-Fontana C."/>
            <person name="Silva-Castro G.A."/>
            <person name="Calvo C."/>
            <person name="Gonzalez-Lopez J."/>
        </authorList>
    </citation>
    <scope>NUCLEOTIDE SEQUENCE [LARGE SCALE GENOMIC DNA]</scope>
    <source>
        <strain evidence="12">4J27</strain>
    </source>
</reference>
<feature type="binding site" evidence="10">
    <location>
        <position position="80"/>
    </location>
    <ligand>
        <name>Na(+)</name>
        <dbReference type="ChEBI" id="CHEBI:29101"/>
        <note>structural</note>
    </ligand>
</feature>
<name>A0A024H0R0_9MICC</name>
<evidence type="ECO:0000256" key="7">
    <source>
        <dbReference type="ARBA" id="ARBA00035120"/>
    </source>
</evidence>
<dbReference type="InterPro" id="IPR003691">
    <property type="entry name" value="FluC"/>
</dbReference>
<evidence type="ECO:0000256" key="5">
    <source>
        <dbReference type="ARBA" id="ARBA00023136"/>
    </source>
</evidence>
<comment type="catalytic activity">
    <reaction evidence="8">
        <text>fluoride(in) = fluoride(out)</text>
        <dbReference type="Rhea" id="RHEA:76159"/>
        <dbReference type="ChEBI" id="CHEBI:17051"/>
    </reaction>
    <physiologicalReaction direction="left-to-right" evidence="8">
        <dbReference type="Rhea" id="RHEA:76160"/>
    </physiologicalReaction>
</comment>
<keyword evidence="10" id="KW-0406">Ion transport</keyword>
<proteinExistence type="inferred from homology"/>
<gene>
    <name evidence="11" type="primary">crcB1</name>
    <name evidence="10" type="synonym">crcB</name>
    <name evidence="10" type="synonym">fluC</name>
    <name evidence="11" type="ORF">ARTSIC4J27_1534</name>
</gene>
<dbReference type="RefSeq" id="WP_235436593.1">
    <property type="nucleotide sequence ID" value="NZ_CAQI01000038.1"/>
</dbReference>
<comment type="subcellular location">
    <subcellularLocation>
        <location evidence="1 10">Cell membrane</location>
        <topology evidence="1 10">Multi-pass membrane protein</topology>
    </subcellularLocation>
</comment>
<dbReference type="Proteomes" id="UP000035722">
    <property type="component" value="Unassembled WGS sequence"/>
</dbReference>
<dbReference type="GO" id="GO:0140114">
    <property type="term" value="P:cellular detoxification of fluoride"/>
    <property type="evidence" value="ECO:0007669"/>
    <property type="project" value="UniProtKB-UniRule"/>
</dbReference>
<comment type="activity regulation">
    <text evidence="10">Na(+) is not transported, but it plays an essential structural role and its presence is essential for fluoride channel function.</text>
</comment>
<keyword evidence="10" id="KW-0479">Metal-binding</keyword>
<evidence type="ECO:0000313" key="11">
    <source>
        <dbReference type="EMBL" id="CCQ45588.1"/>
    </source>
</evidence>
<organism evidence="11 12">
    <name type="scientific">Pseudarthrobacter siccitolerans</name>
    <dbReference type="NCBI Taxonomy" id="861266"/>
    <lineage>
        <taxon>Bacteria</taxon>
        <taxon>Bacillati</taxon>
        <taxon>Actinomycetota</taxon>
        <taxon>Actinomycetes</taxon>
        <taxon>Micrococcales</taxon>
        <taxon>Micrococcaceae</taxon>
        <taxon>Pseudarthrobacter</taxon>
    </lineage>
</organism>
<evidence type="ECO:0000256" key="3">
    <source>
        <dbReference type="ARBA" id="ARBA00022692"/>
    </source>
</evidence>
<evidence type="ECO:0000256" key="4">
    <source>
        <dbReference type="ARBA" id="ARBA00022989"/>
    </source>
</evidence>